<name>A0A081D1T7_9HYPH</name>
<organism evidence="10 11">
    <name type="scientific">Agrobacterium rubi TR3 = NBRC 13261</name>
    <dbReference type="NCBI Taxonomy" id="1368415"/>
    <lineage>
        <taxon>Bacteria</taxon>
        <taxon>Pseudomonadati</taxon>
        <taxon>Pseudomonadota</taxon>
        <taxon>Alphaproteobacteria</taxon>
        <taxon>Hyphomicrobiales</taxon>
        <taxon>Rhizobiaceae</taxon>
        <taxon>Rhizobium/Agrobacterium group</taxon>
        <taxon>Agrobacterium</taxon>
    </lineage>
</organism>
<feature type="transmembrane region" description="Helical" evidence="9">
    <location>
        <begin position="12"/>
        <end position="34"/>
    </location>
</feature>
<comment type="pathway">
    <text evidence="3">Sphingolipid metabolism.</text>
</comment>
<comment type="pathway">
    <text evidence="2">Lipid metabolism; sphingolipid metabolism.</text>
</comment>
<dbReference type="GO" id="GO:0016020">
    <property type="term" value="C:membrane"/>
    <property type="evidence" value="ECO:0007669"/>
    <property type="project" value="UniProtKB-SubCell"/>
</dbReference>
<evidence type="ECO:0000256" key="2">
    <source>
        <dbReference type="ARBA" id="ARBA00004760"/>
    </source>
</evidence>
<dbReference type="PANTHER" id="PTHR12726">
    <property type="entry name" value="CERAMIDE GLUCOSYLTRANSFERASE"/>
    <property type="match status" value="1"/>
</dbReference>
<evidence type="ECO:0000313" key="10">
    <source>
        <dbReference type="EMBL" id="GAK72883.1"/>
    </source>
</evidence>
<dbReference type="AlphaFoldDB" id="A0A081D1T7"/>
<dbReference type="InterPro" id="IPR025993">
    <property type="entry name" value="Ceramide_glucosylTrfase"/>
</dbReference>
<dbReference type="GO" id="GO:0006679">
    <property type="term" value="P:glucosylceramide biosynthetic process"/>
    <property type="evidence" value="ECO:0007669"/>
    <property type="project" value="TreeGrafter"/>
</dbReference>
<keyword evidence="6 9" id="KW-0812">Transmembrane</keyword>
<gene>
    <name evidence="10" type="ORF">RRU01S_28_01280</name>
</gene>
<evidence type="ECO:0000313" key="11">
    <source>
        <dbReference type="Proteomes" id="UP000028701"/>
    </source>
</evidence>
<reference evidence="10 11" key="1">
    <citation type="submission" date="2014-08" db="EMBL/GenBank/DDBJ databases">
        <title>Whole genome shotgun sequence of Rhizobium rubi NBRC 13261.</title>
        <authorList>
            <person name="Katano-Makiyama Y."/>
            <person name="Hosoyama A."/>
            <person name="Hashimoto M."/>
            <person name="Hosoyama Y."/>
            <person name="Noguchi M."/>
            <person name="Tsuchikane K."/>
            <person name="Uohara A."/>
            <person name="Ohji S."/>
            <person name="Ichikawa N."/>
            <person name="Kimura A."/>
            <person name="Yamazoe A."/>
            <person name="Fujita N."/>
        </authorList>
    </citation>
    <scope>NUCLEOTIDE SEQUENCE [LARGE SCALE GENOMIC DNA]</scope>
    <source>
        <strain evidence="10 11">NBRC 13261</strain>
    </source>
</reference>
<evidence type="ECO:0000256" key="5">
    <source>
        <dbReference type="ARBA" id="ARBA00022679"/>
    </source>
</evidence>
<dbReference type="Gene3D" id="3.90.550.10">
    <property type="entry name" value="Spore Coat Polysaccharide Biosynthesis Protein SpsA, Chain A"/>
    <property type="match status" value="1"/>
</dbReference>
<sequence>MADGPGEFDAWMLITFAVVASGLIALHILSIVIAGRRLSRQDTPNSFSHKKPPVSLVIPLRGIEAFTSLTLARAFQIKWPDYEILFCVADSNDPVVPVAKEFIHQNPHVSAVLLVGDDNLSPNPKLNNCVKGWRAAQHDWVVIADSNVLMRSSYITAMMAAWRDDTGLVCSPPLGSNPVGFWAEVECAFLNTFQARYQYAAEAIGIGFAQGKSMLWHKPFLDSIGGIASLGAEIAEDAAATKLVRAAGRSVHLVSGPFEQPLGRRTMMEVCSRQARWACLRRATFPVFFAPEILAGALPPVCFAVASLGLGGFGFTGSAVIILVIGAAMYVPEMVLALRKGWHVSVYTLPALFVRDLLLPAIWCRGWVGHSVSWRGNVMAIKTKRSTLGDPEFL</sequence>
<dbReference type="SUPFAM" id="SSF53448">
    <property type="entry name" value="Nucleotide-diphospho-sugar transferases"/>
    <property type="match status" value="1"/>
</dbReference>
<keyword evidence="4" id="KW-0328">Glycosyltransferase</keyword>
<dbReference type="GO" id="GO:0008120">
    <property type="term" value="F:ceramide glucosyltransferase activity"/>
    <property type="evidence" value="ECO:0007669"/>
    <property type="project" value="TreeGrafter"/>
</dbReference>
<protein>
    <submittedName>
        <fullName evidence="10">Putative ceramide glucosyltransferase</fullName>
    </submittedName>
</protein>
<feature type="transmembrane region" description="Helical" evidence="9">
    <location>
        <begin position="312"/>
        <end position="331"/>
    </location>
</feature>
<evidence type="ECO:0000256" key="9">
    <source>
        <dbReference type="SAM" id="Phobius"/>
    </source>
</evidence>
<dbReference type="EMBL" id="BBJU01000028">
    <property type="protein sequence ID" value="GAK72883.1"/>
    <property type="molecule type" value="Genomic_DNA"/>
</dbReference>
<dbReference type="Proteomes" id="UP000028701">
    <property type="component" value="Unassembled WGS sequence"/>
</dbReference>
<proteinExistence type="predicted"/>
<evidence type="ECO:0000256" key="1">
    <source>
        <dbReference type="ARBA" id="ARBA00004141"/>
    </source>
</evidence>
<dbReference type="eggNOG" id="COG1215">
    <property type="taxonomic scope" value="Bacteria"/>
</dbReference>
<evidence type="ECO:0000256" key="7">
    <source>
        <dbReference type="ARBA" id="ARBA00022989"/>
    </source>
</evidence>
<evidence type="ECO:0000256" key="4">
    <source>
        <dbReference type="ARBA" id="ARBA00022676"/>
    </source>
</evidence>
<dbReference type="Pfam" id="PF13506">
    <property type="entry name" value="Glyco_transf_21"/>
    <property type="match status" value="1"/>
</dbReference>
<dbReference type="PANTHER" id="PTHR12726:SF0">
    <property type="entry name" value="CERAMIDE GLUCOSYLTRANSFERASE"/>
    <property type="match status" value="1"/>
</dbReference>
<keyword evidence="5 10" id="KW-0808">Transferase</keyword>
<evidence type="ECO:0000256" key="6">
    <source>
        <dbReference type="ARBA" id="ARBA00022692"/>
    </source>
</evidence>
<comment type="subcellular location">
    <subcellularLocation>
        <location evidence="1">Membrane</location>
        <topology evidence="1">Multi-pass membrane protein</topology>
    </subcellularLocation>
</comment>
<feature type="transmembrane region" description="Helical" evidence="9">
    <location>
        <begin position="283"/>
        <end position="306"/>
    </location>
</feature>
<evidence type="ECO:0000256" key="3">
    <source>
        <dbReference type="ARBA" id="ARBA00004991"/>
    </source>
</evidence>
<evidence type="ECO:0000256" key="8">
    <source>
        <dbReference type="ARBA" id="ARBA00023136"/>
    </source>
</evidence>
<keyword evidence="7 9" id="KW-1133">Transmembrane helix</keyword>
<keyword evidence="8 9" id="KW-0472">Membrane</keyword>
<comment type="caution">
    <text evidence="10">The sequence shown here is derived from an EMBL/GenBank/DDBJ whole genome shotgun (WGS) entry which is preliminary data.</text>
</comment>
<dbReference type="InterPro" id="IPR029044">
    <property type="entry name" value="Nucleotide-diphossugar_trans"/>
</dbReference>
<accession>A0A081D1T7</accession>